<dbReference type="NCBIfam" id="NF004679">
    <property type="entry name" value="PRK06019.1-5"/>
    <property type="match status" value="1"/>
</dbReference>
<reference evidence="7 8" key="1">
    <citation type="submission" date="2016-10" db="EMBL/GenBank/DDBJ databases">
        <title>Draft genome sequence of strain LCT isolated from the Shenzhou X spacecraft of China.</title>
        <authorList>
            <person name="Huang B."/>
        </authorList>
    </citation>
    <scope>NUCLEOTIDE SEQUENCE [LARGE SCALE GENOMIC DNA]</scope>
    <source>
        <strain evidence="7 8">LCT-H5</strain>
    </source>
</reference>
<feature type="binding site" evidence="4">
    <location>
        <begin position="277"/>
        <end position="278"/>
    </location>
    <ligand>
        <name>ATP</name>
        <dbReference type="ChEBI" id="CHEBI:30616"/>
    </ligand>
</feature>
<dbReference type="InterPro" id="IPR003135">
    <property type="entry name" value="ATP-grasp_carboxylate-amine"/>
</dbReference>
<dbReference type="Pfam" id="PF17769">
    <property type="entry name" value="PurK_C"/>
    <property type="match status" value="1"/>
</dbReference>
<dbReference type="Proteomes" id="UP000179540">
    <property type="component" value="Unassembled WGS sequence"/>
</dbReference>
<comment type="caution">
    <text evidence="4">Lacks conserved residue(s) required for the propagation of feature annotation.</text>
</comment>
<keyword evidence="4 5" id="KW-0436">Ligase</keyword>
<dbReference type="GO" id="GO:0005829">
    <property type="term" value="C:cytosol"/>
    <property type="evidence" value="ECO:0007669"/>
    <property type="project" value="TreeGrafter"/>
</dbReference>
<dbReference type="UniPathway" id="UPA00074">
    <property type="reaction ID" value="UER00942"/>
</dbReference>
<dbReference type="NCBIfam" id="NF004680">
    <property type="entry name" value="PRK06019.1-6"/>
    <property type="match status" value="1"/>
</dbReference>
<dbReference type="GO" id="GO:0034028">
    <property type="term" value="F:5-(carboxyamino)imidazole ribonucleotide synthase activity"/>
    <property type="evidence" value="ECO:0007669"/>
    <property type="project" value="UniProtKB-UniRule"/>
</dbReference>
<comment type="subunit">
    <text evidence="4 5">Homodimer.</text>
</comment>
<dbReference type="SUPFAM" id="SSF56059">
    <property type="entry name" value="Glutathione synthetase ATP-binding domain-like"/>
    <property type="match status" value="1"/>
</dbReference>
<evidence type="ECO:0000256" key="1">
    <source>
        <dbReference type="ARBA" id="ARBA00022741"/>
    </source>
</evidence>
<evidence type="ECO:0000256" key="5">
    <source>
        <dbReference type="RuleBase" id="RU361200"/>
    </source>
</evidence>
<feature type="binding site" evidence="4">
    <location>
        <position position="107"/>
    </location>
    <ligand>
        <name>ATP</name>
        <dbReference type="ChEBI" id="CHEBI:30616"/>
    </ligand>
</feature>
<dbReference type="InterPro" id="IPR011054">
    <property type="entry name" value="Rudment_hybrid_motif"/>
</dbReference>
<comment type="catalytic activity">
    <reaction evidence="4 5">
        <text>5-amino-1-(5-phospho-beta-D-ribosyl)imidazole + hydrogencarbonate + ATP = 5-carboxyamino-1-(5-phospho-D-ribosyl)imidazole + ADP + phosphate + 2 H(+)</text>
        <dbReference type="Rhea" id="RHEA:19317"/>
        <dbReference type="ChEBI" id="CHEBI:15378"/>
        <dbReference type="ChEBI" id="CHEBI:17544"/>
        <dbReference type="ChEBI" id="CHEBI:30616"/>
        <dbReference type="ChEBI" id="CHEBI:43474"/>
        <dbReference type="ChEBI" id="CHEBI:58730"/>
        <dbReference type="ChEBI" id="CHEBI:137981"/>
        <dbReference type="ChEBI" id="CHEBI:456216"/>
        <dbReference type="EC" id="6.3.4.18"/>
    </reaction>
</comment>
<dbReference type="AlphaFoldDB" id="A0A1S2N0P8"/>
<comment type="function">
    <text evidence="4">Catalyzes the ATP-dependent conversion of 5-aminoimidazole ribonucleotide (AIR) and HCO(3)(-) to N5-carboxyaminoimidazole ribonucleotide (N5-CAIR).</text>
</comment>
<dbReference type="InterPro" id="IPR011761">
    <property type="entry name" value="ATP-grasp"/>
</dbReference>
<dbReference type="InterPro" id="IPR016185">
    <property type="entry name" value="PreATP-grasp_dom_sf"/>
</dbReference>
<dbReference type="PROSITE" id="PS50975">
    <property type="entry name" value="ATP_GRASP"/>
    <property type="match status" value="1"/>
</dbReference>
<gene>
    <name evidence="4 5" type="primary">purK</name>
    <name evidence="7" type="ORF">BK826_04205</name>
</gene>
<dbReference type="InterPro" id="IPR013815">
    <property type="entry name" value="ATP_grasp_subdomain_1"/>
</dbReference>
<dbReference type="InterPro" id="IPR054350">
    <property type="entry name" value="PurT/PurK_preATP-grasp"/>
</dbReference>
<dbReference type="GO" id="GO:0006189">
    <property type="term" value="P:'de novo' IMP biosynthetic process"/>
    <property type="evidence" value="ECO:0007669"/>
    <property type="project" value="UniProtKB-UniRule"/>
</dbReference>
<dbReference type="HAMAP" id="MF_01928">
    <property type="entry name" value="PurK"/>
    <property type="match status" value="1"/>
</dbReference>
<comment type="similarity">
    <text evidence="4 5">Belongs to the PurK/PurT family.</text>
</comment>
<organism evidence="7 8">
    <name type="scientific">Rothia kristinae</name>
    <dbReference type="NCBI Taxonomy" id="37923"/>
    <lineage>
        <taxon>Bacteria</taxon>
        <taxon>Bacillati</taxon>
        <taxon>Actinomycetota</taxon>
        <taxon>Actinomycetes</taxon>
        <taxon>Micrococcales</taxon>
        <taxon>Micrococcaceae</taxon>
        <taxon>Rothia</taxon>
    </lineage>
</organism>
<comment type="pathway">
    <text evidence="4 5">Purine metabolism; IMP biosynthesis via de novo pathway; 5-amino-1-(5-phospho-D-ribosyl)imidazole-4-carboxylate from 5-amino-1-(5-phospho-D-ribosyl)imidazole (N5-CAIR route): step 1/2.</text>
</comment>
<comment type="function">
    <text evidence="5">Catalyzes the ATP-dependent conversion of 5-aminoimidazole ribonucleotide (AIR) and HCO(3)- to N5-carboxyaminoimidazole ribonucleotide (N5-CAIR).</text>
</comment>
<keyword evidence="1 4" id="KW-0547">Nucleotide-binding</keyword>
<dbReference type="Pfam" id="PF22660">
    <property type="entry name" value="RS_preATP-grasp-like"/>
    <property type="match status" value="1"/>
</dbReference>
<dbReference type="EMBL" id="MODZ01000004">
    <property type="protein sequence ID" value="OIJ36254.1"/>
    <property type="molecule type" value="Genomic_DNA"/>
</dbReference>
<dbReference type="InterPro" id="IPR005875">
    <property type="entry name" value="PurK"/>
</dbReference>
<dbReference type="NCBIfam" id="TIGR01161">
    <property type="entry name" value="purK"/>
    <property type="match status" value="1"/>
</dbReference>
<evidence type="ECO:0000313" key="8">
    <source>
        <dbReference type="Proteomes" id="UP000179540"/>
    </source>
</evidence>
<evidence type="ECO:0000256" key="2">
    <source>
        <dbReference type="ARBA" id="ARBA00022755"/>
    </source>
</evidence>
<dbReference type="Gene3D" id="3.40.50.20">
    <property type="match status" value="1"/>
</dbReference>
<dbReference type="InterPro" id="IPR040686">
    <property type="entry name" value="PurK_C"/>
</dbReference>
<comment type="caution">
    <text evidence="7">The sequence shown here is derived from an EMBL/GenBank/DDBJ whole genome shotgun (WGS) entry which is preliminary data.</text>
</comment>
<evidence type="ECO:0000256" key="4">
    <source>
        <dbReference type="HAMAP-Rule" id="MF_01928"/>
    </source>
</evidence>
<dbReference type="SUPFAM" id="SSF51246">
    <property type="entry name" value="Rudiment single hybrid motif"/>
    <property type="match status" value="1"/>
</dbReference>
<keyword evidence="2 4" id="KW-0658">Purine biosynthesis</keyword>
<evidence type="ECO:0000256" key="3">
    <source>
        <dbReference type="ARBA" id="ARBA00022840"/>
    </source>
</evidence>
<dbReference type="GO" id="GO:0046872">
    <property type="term" value="F:metal ion binding"/>
    <property type="evidence" value="ECO:0007669"/>
    <property type="project" value="InterPro"/>
</dbReference>
<name>A0A1S2N0P8_9MICC</name>
<dbReference type="GO" id="GO:0005524">
    <property type="term" value="F:ATP binding"/>
    <property type="evidence" value="ECO:0007669"/>
    <property type="project" value="UniProtKB-UniRule"/>
</dbReference>
<sequence>MSLPVTAPVIGVIGGGQLARMMSPEASELGIELRVLAESPESCAAAVIPHAPVGDHTDLPTLREFARQVDVVTFDHEHVPTEHLRVLEEEGVSVRPGPRALVHAQDKIRMREAVDRLGLPNPRWAAVADADQLRAFGREVGWPVVLKTPRGGYDGKGVMLVAEDAVDSAPVRAWFEAIGQKGWSGLLAEEKVPFTRELSALVARRPSGEVRAWDVVESVQTDSVCDEVTAPAPGLDPQTAATAQRIALRLAGELGVSGVMAAELFEVPGREGGVLVNELAMRPHNSGHWTQDGAVTSQFEQHLRAVLDLPLGSTAPVAGVTVMKNVLGGANEDLAGACPAAMAAHPEAKVHLYGKAVRPGRKVGHVNLSGPAVELAQVRQAAREAAAILRDGPAAGPAATDPTAR</sequence>
<dbReference type="EC" id="6.3.4.18" evidence="4 5"/>
<feature type="domain" description="ATP-grasp" evidence="6">
    <location>
        <begin position="111"/>
        <end position="307"/>
    </location>
</feature>
<proteinExistence type="inferred from homology"/>
<feature type="binding site" evidence="4">
    <location>
        <begin position="189"/>
        <end position="192"/>
    </location>
    <ligand>
        <name>ATP</name>
        <dbReference type="ChEBI" id="CHEBI:30616"/>
    </ligand>
</feature>
<protein>
    <recommendedName>
        <fullName evidence="4 5">N5-carboxyaminoimidazole ribonucleotide synthase</fullName>
        <shortName evidence="4 5">N5-CAIR synthase</shortName>
        <ecNumber evidence="4 5">6.3.4.18</ecNumber>
    </recommendedName>
    <alternativeName>
        <fullName evidence="4 5">5-(carboxyamino)imidazole ribonucleotide synthetase</fullName>
    </alternativeName>
</protein>
<dbReference type="PANTHER" id="PTHR11609:SF5">
    <property type="entry name" value="PHOSPHORIBOSYLAMINOIMIDAZOLE CARBOXYLASE"/>
    <property type="match status" value="1"/>
</dbReference>
<evidence type="ECO:0000313" key="7">
    <source>
        <dbReference type="EMBL" id="OIJ36254.1"/>
    </source>
</evidence>
<accession>A0A1S2N0P8</accession>
<dbReference type="Gene3D" id="3.30.470.20">
    <property type="entry name" value="ATP-grasp fold, B domain"/>
    <property type="match status" value="1"/>
</dbReference>
<dbReference type="Pfam" id="PF02222">
    <property type="entry name" value="ATP-grasp"/>
    <property type="match status" value="1"/>
</dbReference>
<feature type="binding site" evidence="4">
    <location>
        <position position="147"/>
    </location>
    <ligand>
        <name>ATP</name>
        <dbReference type="ChEBI" id="CHEBI:30616"/>
    </ligand>
</feature>
<dbReference type="Gene3D" id="3.30.1490.20">
    <property type="entry name" value="ATP-grasp fold, A domain"/>
    <property type="match status" value="1"/>
</dbReference>
<evidence type="ECO:0000259" key="6">
    <source>
        <dbReference type="PROSITE" id="PS50975"/>
    </source>
</evidence>
<feature type="binding site" evidence="4">
    <location>
        <position position="197"/>
    </location>
    <ligand>
        <name>ATP</name>
        <dbReference type="ChEBI" id="CHEBI:30616"/>
    </ligand>
</feature>
<keyword evidence="3 4" id="KW-0067">ATP-binding</keyword>
<dbReference type="OrthoDB" id="9804625at2"/>
<dbReference type="PANTHER" id="PTHR11609">
    <property type="entry name" value="PURINE BIOSYNTHESIS PROTEIN 6/7, PUR6/7"/>
    <property type="match status" value="1"/>
</dbReference>
<dbReference type="GO" id="GO:0004638">
    <property type="term" value="F:phosphoribosylaminoimidazole carboxylase activity"/>
    <property type="evidence" value="ECO:0007669"/>
    <property type="project" value="InterPro"/>
</dbReference>
<dbReference type="SUPFAM" id="SSF52440">
    <property type="entry name" value="PreATP-grasp domain"/>
    <property type="match status" value="1"/>
</dbReference>